<comment type="function">
    <text evidence="18">Catalyzes the epimerization of the S- and R-forms of NAD(P)HX, a damaged form of NAD(P)H that is a result of enzymatic or heat-dependent hydration. This is a prerequisite for the S-specific NAD(P)H-hydrate dehydratase to allow the repair of both epimers of NAD(P)HX.</text>
</comment>
<dbReference type="Proteomes" id="UP001566331">
    <property type="component" value="Unassembled WGS sequence"/>
</dbReference>
<comment type="similarity">
    <text evidence="17">Belongs to the NnrD/CARKD family.</text>
</comment>
<comment type="cofactor">
    <cofactor evidence="18 19">
        <name>K(+)</name>
        <dbReference type="ChEBI" id="CHEBI:29103"/>
    </cofactor>
    <text evidence="18 19">Binds 1 potassium ion per subunit.</text>
</comment>
<comment type="catalytic activity">
    <reaction evidence="15 17 19">
        <text>(6S)-NADHX + ADP = AMP + phosphate + NADH + H(+)</text>
        <dbReference type="Rhea" id="RHEA:32223"/>
        <dbReference type="ChEBI" id="CHEBI:15378"/>
        <dbReference type="ChEBI" id="CHEBI:43474"/>
        <dbReference type="ChEBI" id="CHEBI:57945"/>
        <dbReference type="ChEBI" id="CHEBI:64074"/>
        <dbReference type="ChEBI" id="CHEBI:456215"/>
        <dbReference type="ChEBI" id="CHEBI:456216"/>
        <dbReference type="EC" id="4.2.1.136"/>
    </reaction>
</comment>
<feature type="binding site" evidence="17">
    <location>
        <position position="325"/>
    </location>
    <ligand>
        <name>(6S)-NADPHX</name>
        <dbReference type="ChEBI" id="CHEBI:64076"/>
    </ligand>
</feature>
<dbReference type="PANTHER" id="PTHR12592:SF0">
    <property type="entry name" value="ATP-DEPENDENT (S)-NAD(P)H-HYDRATE DEHYDRATASE"/>
    <property type="match status" value="1"/>
</dbReference>
<name>A0ABV4HKF2_9GAMM</name>
<dbReference type="HAMAP" id="MF_01966">
    <property type="entry name" value="NADHX_epimerase"/>
    <property type="match status" value="1"/>
</dbReference>
<feature type="binding site" evidence="18">
    <location>
        <position position="165"/>
    </location>
    <ligand>
        <name>K(+)</name>
        <dbReference type="ChEBI" id="CHEBI:29103"/>
    </ligand>
</feature>
<feature type="binding site" evidence="17">
    <location>
        <position position="439"/>
    </location>
    <ligand>
        <name>(6S)-NADPHX</name>
        <dbReference type="ChEBI" id="CHEBI:64076"/>
    </ligand>
</feature>
<keyword evidence="9 18" id="KW-0630">Potassium</keyword>
<feature type="domain" description="YjeF C-terminal" evidence="20">
    <location>
        <begin position="229"/>
        <end position="497"/>
    </location>
</feature>
<dbReference type="InterPro" id="IPR017953">
    <property type="entry name" value="Carbohydrate_kinase_pred_CS"/>
</dbReference>
<dbReference type="InterPro" id="IPR036652">
    <property type="entry name" value="YjeF_N_dom_sf"/>
</dbReference>
<proteinExistence type="inferred from homology"/>
<evidence type="ECO:0000256" key="9">
    <source>
        <dbReference type="ARBA" id="ARBA00022958"/>
    </source>
</evidence>
<dbReference type="Gene3D" id="3.40.50.10260">
    <property type="entry name" value="YjeF N-terminal domain"/>
    <property type="match status" value="1"/>
</dbReference>
<evidence type="ECO:0000256" key="11">
    <source>
        <dbReference type="ARBA" id="ARBA00023235"/>
    </source>
</evidence>
<evidence type="ECO:0000256" key="2">
    <source>
        <dbReference type="ARBA" id="ARBA00000909"/>
    </source>
</evidence>
<evidence type="ECO:0000256" key="1">
    <source>
        <dbReference type="ARBA" id="ARBA00000013"/>
    </source>
</evidence>
<evidence type="ECO:0000256" key="12">
    <source>
        <dbReference type="ARBA" id="ARBA00023239"/>
    </source>
</evidence>
<evidence type="ECO:0000259" key="21">
    <source>
        <dbReference type="PROSITE" id="PS51385"/>
    </source>
</evidence>
<comment type="similarity">
    <text evidence="18">Belongs to the NnrE/AIBP family.</text>
</comment>
<evidence type="ECO:0000256" key="14">
    <source>
        <dbReference type="ARBA" id="ARBA00025153"/>
    </source>
</evidence>
<evidence type="ECO:0000256" key="4">
    <source>
        <dbReference type="ARBA" id="ARBA00009524"/>
    </source>
</evidence>
<reference evidence="22 23" key="1">
    <citation type="submission" date="2024-07" db="EMBL/GenBank/DDBJ databases">
        <title>Luteimonas salilacus sp. nov., isolated from the shore soil of Salt Lake in Tibet of China.</title>
        <authorList>
            <person name="Zhang X."/>
            <person name="Li A."/>
        </authorList>
    </citation>
    <scope>NUCLEOTIDE SEQUENCE [LARGE SCALE GENOMIC DNA]</scope>
    <source>
        <strain evidence="22 23">B3-2-R+30</strain>
    </source>
</reference>
<evidence type="ECO:0000256" key="17">
    <source>
        <dbReference type="HAMAP-Rule" id="MF_01965"/>
    </source>
</evidence>
<keyword evidence="11 18" id="KW-0413">Isomerase</keyword>
<evidence type="ECO:0000313" key="23">
    <source>
        <dbReference type="Proteomes" id="UP001566331"/>
    </source>
</evidence>
<comment type="caution">
    <text evidence="18">Lacks conserved residue(s) required for the propagation of feature annotation.</text>
</comment>
<keyword evidence="5 18" id="KW-0479">Metal-binding</keyword>
<comment type="catalytic activity">
    <reaction evidence="1 18 19">
        <text>(6R)-NADHX = (6S)-NADHX</text>
        <dbReference type="Rhea" id="RHEA:32215"/>
        <dbReference type="ChEBI" id="CHEBI:64074"/>
        <dbReference type="ChEBI" id="CHEBI:64075"/>
        <dbReference type="EC" id="5.1.99.6"/>
    </reaction>
</comment>
<dbReference type="EC" id="5.1.99.6" evidence="19"/>
<comment type="similarity">
    <text evidence="4 19">In the C-terminal section; belongs to the NnrD/CARKD family.</text>
</comment>
<feature type="binding site" evidence="17">
    <location>
        <position position="264"/>
    </location>
    <ligand>
        <name>(6S)-NADPHX</name>
        <dbReference type="ChEBI" id="CHEBI:64076"/>
    </ligand>
</feature>
<dbReference type="RefSeq" id="WP_370563151.1">
    <property type="nucleotide sequence ID" value="NZ_JBFWIB010000003.1"/>
</dbReference>
<dbReference type="Gene3D" id="3.40.1190.20">
    <property type="match status" value="1"/>
</dbReference>
<keyword evidence="13" id="KW-0511">Multifunctional enzyme</keyword>
<evidence type="ECO:0000256" key="3">
    <source>
        <dbReference type="ARBA" id="ARBA00006001"/>
    </source>
</evidence>
<organism evidence="22 23">
    <name type="scientific">Luteimonas salinilitoris</name>
    <dbReference type="NCBI Taxonomy" id="3237697"/>
    <lineage>
        <taxon>Bacteria</taxon>
        <taxon>Pseudomonadati</taxon>
        <taxon>Pseudomonadota</taxon>
        <taxon>Gammaproteobacteria</taxon>
        <taxon>Lysobacterales</taxon>
        <taxon>Lysobacteraceae</taxon>
        <taxon>Luteimonas</taxon>
    </lineage>
</organism>
<keyword evidence="12 17" id="KW-0456">Lyase</keyword>
<dbReference type="EMBL" id="JBFWIC010000001">
    <property type="protein sequence ID" value="MEZ0473033.1"/>
    <property type="molecule type" value="Genomic_DNA"/>
</dbReference>
<keyword evidence="23" id="KW-1185">Reference proteome</keyword>
<dbReference type="PROSITE" id="PS51383">
    <property type="entry name" value="YJEF_C_3"/>
    <property type="match status" value="1"/>
</dbReference>
<gene>
    <name evidence="18" type="primary">nnrE</name>
    <name evidence="17" type="synonym">nnrD</name>
    <name evidence="22" type="ORF">AB6713_00125</name>
</gene>
<evidence type="ECO:0000256" key="6">
    <source>
        <dbReference type="ARBA" id="ARBA00022741"/>
    </source>
</evidence>
<feature type="binding site" evidence="17">
    <location>
        <begin position="409"/>
        <end position="413"/>
    </location>
    <ligand>
        <name>AMP</name>
        <dbReference type="ChEBI" id="CHEBI:456215"/>
    </ligand>
</feature>
<evidence type="ECO:0000256" key="13">
    <source>
        <dbReference type="ARBA" id="ARBA00023268"/>
    </source>
</evidence>
<keyword evidence="10 17" id="KW-0520">NAD</keyword>
<feature type="domain" description="YjeF N-terminal" evidence="21">
    <location>
        <begin position="18"/>
        <end position="219"/>
    </location>
</feature>
<dbReference type="Pfam" id="PF03853">
    <property type="entry name" value="YjeF_N"/>
    <property type="match status" value="1"/>
</dbReference>
<evidence type="ECO:0000256" key="7">
    <source>
        <dbReference type="ARBA" id="ARBA00022840"/>
    </source>
</evidence>
<dbReference type="InterPro" id="IPR004443">
    <property type="entry name" value="YjeF_N_dom"/>
</dbReference>
<dbReference type="PIRSF" id="PIRSF017184">
    <property type="entry name" value="Nnr"/>
    <property type="match status" value="1"/>
</dbReference>
<feature type="binding site" evidence="18">
    <location>
        <begin position="66"/>
        <end position="70"/>
    </location>
    <ligand>
        <name>(6S)-NADPHX</name>
        <dbReference type="ChEBI" id="CHEBI:64076"/>
    </ligand>
</feature>
<evidence type="ECO:0000256" key="5">
    <source>
        <dbReference type="ARBA" id="ARBA00022723"/>
    </source>
</evidence>
<evidence type="ECO:0000256" key="15">
    <source>
        <dbReference type="ARBA" id="ARBA00048238"/>
    </source>
</evidence>
<dbReference type="CDD" id="cd01171">
    <property type="entry name" value="YXKO-related"/>
    <property type="match status" value="1"/>
</dbReference>
<comment type="similarity">
    <text evidence="3 19">In the N-terminal section; belongs to the NnrE/AIBP family.</text>
</comment>
<dbReference type="NCBIfam" id="TIGR00197">
    <property type="entry name" value="yjeF_nterm"/>
    <property type="match status" value="1"/>
</dbReference>
<comment type="catalytic activity">
    <reaction evidence="16 17 19">
        <text>(6S)-NADPHX + ADP = AMP + phosphate + NADPH + H(+)</text>
        <dbReference type="Rhea" id="RHEA:32235"/>
        <dbReference type="ChEBI" id="CHEBI:15378"/>
        <dbReference type="ChEBI" id="CHEBI:43474"/>
        <dbReference type="ChEBI" id="CHEBI:57783"/>
        <dbReference type="ChEBI" id="CHEBI:64076"/>
        <dbReference type="ChEBI" id="CHEBI:456215"/>
        <dbReference type="ChEBI" id="CHEBI:456216"/>
        <dbReference type="EC" id="4.2.1.136"/>
    </reaction>
</comment>
<accession>A0ABV4HKF2</accession>
<feature type="binding site" evidence="18">
    <location>
        <position position="162"/>
    </location>
    <ligand>
        <name>(6S)-NADPHX</name>
        <dbReference type="ChEBI" id="CHEBI:64076"/>
    </ligand>
</feature>
<dbReference type="HAMAP" id="MF_01965">
    <property type="entry name" value="NADHX_dehydratase"/>
    <property type="match status" value="1"/>
</dbReference>
<dbReference type="InterPro" id="IPR030677">
    <property type="entry name" value="Nnr"/>
</dbReference>
<keyword evidence="8 17" id="KW-0521">NADP</keyword>
<comment type="subunit">
    <text evidence="17">Homotetramer.</text>
</comment>
<feature type="binding site" evidence="18">
    <location>
        <begin position="133"/>
        <end position="139"/>
    </location>
    <ligand>
        <name>(6S)-NADPHX</name>
        <dbReference type="ChEBI" id="CHEBI:64076"/>
    </ligand>
</feature>
<feature type="binding site" evidence="17">
    <location>
        <position position="438"/>
    </location>
    <ligand>
        <name>AMP</name>
        <dbReference type="ChEBI" id="CHEBI:456215"/>
    </ligand>
</feature>
<dbReference type="SUPFAM" id="SSF53613">
    <property type="entry name" value="Ribokinase-like"/>
    <property type="match status" value="1"/>
</dbReference>
<feature type="binding site" evidence="18">
    <location>
        <position position="67"/>
    </location>
    <ligand>
        <name>K(+)</name>
        <dbReference type="ChEBI" id="CHEBI:29103"/>
    </ligand>
</feature>
<evidence type="ECO:0000256" key="10">
    <source>
        <dbReference type="ARBA" id="ARBA00023027"/>
    </source>
</evidence>
<dbReference type="PROSITE" id="PS01050">
    <property type="entry name" value="YJEF_C_2"/>
    <property type="match status" value="1"/>
</dbReference>
<keyword evidence="7 17" id="KW-0067">ATP-binding</keyword>
<evidence type="ECO:0000259" key="20">
    <source>
        <dbReference type="PROSITE" id="PS51383"/>
    </source>
</evidence>
<keyword evidence="6 17" id="KW-0547">Nucleotide-binding</keyword>
<dbReference type="EC" id="4.2.1.136" evidence="19"/>
<dbReference type="PROSITE" id="PS51385">
    <property type="entry name" value="YJEF_N"/>
    <property type="match status" value="1"/>
</dbReference>
<dbReference type="SUPFAM" id="SSF64153">
    <property type="entry name" value="YjeF N-terminal domain-like"/>
    <property type="match status" value="1"/>
</dbReference>
<dbReference type="NCBIfam" id="TIGR00196">
    <property type="entry name" value="yjeF_cterm"/>
    <property type="match status" value="1"/>
</dbReference>
<evidence type="ECO:0000256" key="8">
    <source>
        <dbReference type="ARBA" id="ARBA00022857"/>
    </source>
</evidence>
<evidence type="ECO:0000256" key="18">
    <source>
        <dbReference type="HAMAP-Rule" id="MF_01966"/>
    </source>
</evidence>
<comment type="function">
    <text evidence="17">Catalyzes the dehydration of the S-form of NAD(P)HX at the expense of ADP, which is converted to AMP. Together with NAD(P)HX epimerase, which catalyzes the epimerization of the S- and R-forms, the enzyme allows the repair of both epimers of NAD(P)HX, a damaged form of NAD(P)H that is a result of enzymatic or heat-dependent hydration.</text>
</comment>
<dbReference type="Pfam" id="PF01256">
    <property type="entry name" value="Carb_kinase"/>
    <property type="match status" value="1"/>
</dbReference>
<evidence type="ECO:0000256" key="16">
    <source>
        <dbReference type="ARBA" id="ARBA00049209"/>
    </source>
</evidence>
<comment type="caution">
    <text evidence="22">The sequence shown here is derived from an EMBL/GenBank/DDBJ whole genome shotgun (WGS) entry which is preliminary data.</text>
</comment>
<comment type="function">
    <text evidence="14 19">Bifunctional enzyme that catalyzes the epimerization of the S- and R-forms of NAD(P)HX and the dehydration of the S-form of NAD(P)HX at the expense of ADP, which is converted to AMP. This allows the repair of both epimers of NAD(P)HX, a damaged form of NAD(P)H that is a result of enzymatic or heat-dependent hydration.</text>
</comment>
<feature type="binding site" evidence="17">
    <location>
        <position position="372"/>
    </location>
    <ligand>
        <name>(6S)-NADPHX</name>
        <dbReference type="ChEBI" id="CHEBI:64076"/>
    </ligand>
</feature>
<dbReference type="PANTHER" id="PTHR12592">
    <property type="entry name" value="ATP-DEPENDENT (S)-NAD(P)H-HYDRATE DEHYDRATASE FAMILY MEMBER"/>
    <property type="match status" value="1"/>
</dbReference>
<dbReference type="InterPro" id="IPR029056">
    <property type="entry name" value="Ribokinase-like"/>
</dbReference>
<comment type="catalytic activity">
    <reaction evidence="2 18 19">
        <text>(6R)-NADPHX = (6S)-NADPHX</text>
        <dbReference type="Rhea" id="RHEA:32227"/>
        <dbReference type="ChEBI" id="CHEBI:64076"/>
        <dbReference type="ChEBI" id="CHEBI:64077"/>
        <dbReference type="EC" id="5.1.99.6"/>
    </reaction>
</comment>
<sequence length="497" mass="50219">MSAARLRDPEHLYDGAALRALEAAATQQLGGDAFELMRRAGQAAWRELLRRWPQAQRIVVACGPGNNGGDGYVLARHAFDSGRDVCVVRLEAHAPRGGLAQRACEAYRDGGGRIERYDGALPAADVLVDALFGIGLSRAPDEPCGALIEAINAAPVPVLALDAPSGIDADSGSAPGRAIRAAATLQFIAAHAGLYTGDALDHVGALSLASLDVPGDVLAQVKPVAGCLRAEDLPTRFRPRPRNSHKGHSGHVLCIGGDAGKGGAVMLAAEAALRCGAGLVSVATRAAHVAALLARRPEAMVQAVESATVLPPLFRRADVLAVGPGLGEGEWGAALHAAALACGKPLVLDADALNLLARNAQSPPAGTVLTPHPGEAARLLGISGSEVQANRFAAAHLLCACFGCAVVLKGAGSVVAAPGELPQVIAAGNPGLAVGGTGDVLTGCVAALRAQGFSAFDAAATGALLHAVAGDLAAQAGGERGLLPSDLFEPLRRLVNP</sequence>
<evidence type="ECO:0000256" key="19">
    <source>
        <dbReference type="PIRNR" id="PIRNR017184"/>
    </source>
</evidence>
<evidence type="ECO:0000313" key="22">
    <source>
        <dbReference type="EMBL" id="MEZ0473033.1"/>
    </source>
</evidence>
<comment type="cofactor">
    <cofactor evidence="17">
        <name>Mg(2+)</name>
        <dbReference type="ChEBI" id="CHEBI:18420"/>
    </cofactor>
</comment>
<protein>
    <recommendedName>
        <fullName evidence="19">Bifunctional NAD(P)H-hydrate repair enzyme</fullName>
    </recommendedName>
    <alternativeName>
        <fullName evidence="19">Nicotinamide nucleotide repair protein</fullName>
    </alternativeName>
    <domain>
        <recommendedName>
            <fullName evidence="19">ADP-dependent (S)-NAD(P)H-hydrate dehydratase</fullName>
            <ecNumber evidence="19">4.2.1.136</ecNumber>
        </recommendedName>
        <alternativeName>
            <fullName evidence="19">ADP-dependent NAD(P)HX dehydratase</fullName>
        </alternativeName>
    </domain>
    <domain>
        <recommendedName>
            <fullName evidence="19">NAD(P)H-hydrate epimerase</fullName>
            <ecNumber evidence="19">5.1.99.6</ecNumber>
        </recommendedName>
    </domain>
</protein>
<feature type="binding site" evidence="18">
    <location>
        <position position="129"/>
    </location>
    <ligand>
        <name>K(+)</name>
        <dbReference type="ChEBI" id="CHEBI:29103"/>
    </ligand>
</feature>
<dbReference type="InterPro" id="IPR000631">
    <property type="entry name" value="CARKD"/>
</dbReference>